<dbReference type="PANTHER" id="PTHR11609:SF5">
    <property type="entry name" value="PHOSPHORIBOSYLAMINOIMIDAZOLE CARBOXYLASE"/>
    <property type="match status" value="1"/>
</dbReference>
<dbReference type="Gene3D" id="3.40.50.20">
    <property type="match status" value="1"/>
</dbReference>
<comment type="function">
    <text evidence="5">Catalyzes the ATP-dependent conversion of 5-aminoimidazole ribonucleotide (AIR) and HCO(3)- to N5-carboxyaminoimidazole ribonucleotide (N5-CAIR).</text>
</comment>
<dbReference type="Pfam" id="PF02222">
    <property type="entry name" value="ATP-grasp"/>
    <property type="match status" value="1"/>
</dbReference>
<dbReference type="SUPFAM" id="SSF52440">
    <property type="entry name" value="PreATP-grasp domain"/>
    <property type="match status" value="1"/>
</dbReference>
<sequence>MTTTNKANQPKILLPGSTIGILGGGQLGRMIALEGRRMGYRFITLDPAADCPAAPVSDGHIQASFDDLEAAGMLAEQSDVITYEFENVDDDVVRLLEDRTFVPQGSRLLQTTRHRLREKEALVTAGLPVAPYLPLHDPADLLRTAIEVGFPCVLKTATGGYDGKGQWLLRDQNDAVQTMETIAGGPWVVEAFVPFERELSVIAARSIHGEVGTFSAVENIHRNHILHLTRAPAPVADSILREAEQLAVRVASALNVVGLVAVELFQLADGRLWINELAPRPHNSGHWTYDACTTSQFEQHIRAICGLPLGSFRPLSPAVMVNILGEHLEAVEKAAPRLPASVKLHLYGKRESRPGRKMGHLTVVEESLEQAERLIDGLGIWPSASDEIKPMKSTGS</sequence>
<feature type="binding site" evidence="4">
    <location>
        <begin position="160"/>
        <end position="166"/>
    </location>
    <ligand>
        <name>ATP</name>
        <dbReference type="ChEBI" id="CHEBI:30616"/>
    </ligand>
</feature>
<dbReference type="EMBL" id="JAVDQG010000004">
    <property type="protein sequence ID" value="MDR6225863.1"/>
    <property type="molecule type" value="Genomic_DNA"/>
</dbReference>
<comment type="function">
    <text evidence="4">Catalyzes the ATP-dependent conversion of 5-aminoimidazole ribonucleotide (AIR) and HCO(3)(-) to N5-carboxyaminoimidazole ribonucleotide (N5-CAIR).</text>
</comment>
<dbReference type="GO" id="GO:0034028">
    <property type="term" value="F:5-(carboxyamino)imidazole ribonucleotide synthase activity"/>
    <property type="evidence" value="ECO:0007669"/>
    <property type="project" value="UniProtKB-EC"/>
</dbReference>
<feature type="binding site" evidence="4">
    <location>
        <begin position="190"/>
        <end position="193"/>
    </location>
    <ligand>
        <name>ATP</name>
        <dbReference type="ChEBI" id="CHEBI:30616"/>
    </ligand>
</feature>
<comment type="caution">
    <text evidence="7">The sequence shown here is derived from an EMBL/GenBank/DDBJ whole genome shotgun (WGS) entry which is preliminary data.</text>
</comment>
<name>A0ABU1IM93_9BACL</name>
<feature type="binding site" evidence="4">
    <location>
        <position position="115"/>
    </location>
    <ligand>
        <name>ATP</name>
        <dbReference type="ChEBI" id="CHEBI:30616"/>
    </ligand>
</feature>
<dbReference type="Pfam" id="PF22660">
    <property type="entry name" value="RS_preATP-grasp-like"/>
    <property type="match status" value="1"/>
</dbReference>
<evidence type="ECO:0000313" key="8">
    <source>
        <dbReference type="Proteomes" id="UP001185012"/>
    </source>
</evidence>
<keyword evidence="2 4" id="KW-0658">Purine biosynthesis</keyword>
<feature type="binding site" evidence="4">
    <location>
        <position position="198"/>
    </location>
    <ligand>
        <name>ATP</name>
        <dbReference type="ChEBI" id="CHEBI:30616"/>
    </ligand>
</feature>
<feature type="binding site" evidence="4">
    <location>
        <position position="221"/>
    </location>
    <ligand>
        <name>ATP</name>
        <dbReference type="ChEBI" id="CHEBI:30616"/>
    </ligand>
</feature>
<dbReference type="PANTHER" id="PTHR11609">
    <property type="entry name" value="PURINE BIOSYNTHESIS PROTEIN 6/7, PUR6/7"/>
    <property type="match status" value="1"/>
</dbReference>
<comment type="pathway">
    <text evidence="4 5">Purine metabolism; IMP biosynthesis via de novo pathway; 5-amino-1-(5-phospho-D-ribosyl)imidazole-4-carboxylate from 5-amino-1-(5-phospho-D-ribosyl)imidazole (N5-CAIR route): step 1/2.</text>
</comment>
<dbReference type="NCBIfam" id="NF004675">
    <property type="entry name" value="PRK06019.1-1"/>
    <property type="match status" value="1"/>
</dbReference>
<dbReference type="HAMAP" id="MF_01928">
    <property type="entry name" value="PurK"/>
    <property type="match status" value="1"/>
</dbReference>
<dbReference type="SUPFAM" id="SSF51246">
    <property type="entry name" value="Rudiment single hybrid motif"/>
    <property type="match status" value="1"/>
</dbReference>
<keyword evidence="4 5" id="KW-0436">Ligase</keyword>
<keyword evidence="1 4" id="KW-0547">Nucleotide-binding</keyword>
<dbReference type="InterPro" id="IPR011761">
    <property type="entry name" value="ATP-grasp"/>
</dbReference>
<comment type="similarity">
    <text evidence="4 5">Belongs to the PurK/PurT family.</text>
</comment>
<gene>
    <name evidence="4 5" type="primary">purK</name>
    <name evidence="7" type="ORF">JOE21_001869</name>
</gene>
<dbReference type="InterPro" id="IPR054350">
    <property type="entry name" value="PurT/PurK_preATP-grasp"/>
</dbReference>
<dbReference type="InterPro" id="IPR003135">
    <property type="entry name" value="ATP-grasp_carboxylate-amine"/>
</dbReference>
<organism evidence="7 8">
    <name type="scientific">Desmospora profundinema</name>
    <dbReference type="NCBI Taxonomy" id="1571184"/>
    <lineage>
        <taxon>Bacteria</taxon>
        <taxon>Bacillati</taxon>
        <taxon>Bacillota</taxon>
        <taxon>Bacilli</taxon>
        <taxon>Bacillales</taxon>
        <taxon>Thermoactinomycetaceae</taxon>
        <taxon>Desmospora</taxon>
    </lineage>
</organism>
<evidence type="ECO:0000256" key="3">
    <source>
        <dbReference type="ARBA" id="ARBA00022840"/>
    </source>
</evidence>
<dbReference type="Proteomes" id="UP001185012">
    <property type="component" value="Unassembled WGS sequence"/>
</dbReference>
<dbReference type="NCBIfam" id="NF004679">
    <property type="entry name" value="PRK06019.1-5"/>
    <property type="match status" value="1"/>
</dbReference>
<dbReference type="NCBIfam" id="TIGR01161">
    <property type="entry name" value="purK"/>
    <property type="match status" value="1"/>
</dbReference>
<feature type="binding site" evidence="4">
    <location>
        <begin position="275"/>
        <end position="276"/>
    </location>
    <ligand>
        <name>ATP</name>
        <dbReference type="ChEBI" id="CHEBI:30616"/>
    </ligand>
</feature>
<comment type="subunit">
    <text evidence="4 5">Homodimer.</text>
</comment>
<evidence type="ECO:0000259" key="6">
    <source>
        <dbReference type="PROSITE" id="PS50975"/>
    </source>
</evidence>
<evidence type="ECO:0000256" key="1">
    <source>
        <dbReference type="ARBA" id="ARBA00022741"/>
    </source>
</evidence>
<feature type="binding site" evidence="4">
    <location>
        <position position="155"/>
    </location>
    <ligand>
        <name>ATP</name>
        <dbReference type="ChEBI" id="CHEBI:30616"/>
    </ligand>
</feature>
<dbReference type="Gene3D" id="3.30.1490.20">
    <property type="entry name" value="ATP-grasp fold, A domain"/>
    <property type="match status" value="1"/>
</dbReference>
<dbReference type="InterPro" id="IPR013815">
    <property type="entry name" value="ATP_grasp_subdomain_1"/>
</dbReference>
<evidence type="ECO:0000256" key="2">
    <source>
        <dbReference type="ARBA" id="ARBA00022755"/>
    </source>
</evidence>
<evidence type="ECO:0000313" key="7">
    <source>
        <dbReference type="EMBL" id="MDR6225863.1"/>
    </source>
</evidence>
<dbReference type="NCBIfam" id="NF004676">
    <property type="entry name" value="PRK06019.1-2"/>
    <property type="match status" value="1"/>
</dbReference>
<accession>A0ABU1IM93</accession>
<dbReference type="PROSITE" id="PS50975">
    <property type="entry name" value="ATP_GRASP"/>
    <property type="match status" value="1"/>
</dbReference>
<dbReference type="RefSeq" id="WP_309865022.1">
    <property type="nucleotide sequence ID" value="NZ_JAVDQG010000004.1"/>
</dbReference>
<dbReference type="InterPro" id="IPR040686">
    <property type="entry name" value="PurK_C"/>
</dbReference>
<dbReference type="SUPFAM" id="SSF56059">
    <property type="entry name" value="Glutathione synthetase ATP-binding domain-like"/>
    <property type="match status" value="1"/>
</dbReference>
<dbReference type="InterPro" id="IPR005875">
    <property type="entry name" value="PurK"/>
</dbReference>
<keyword evidence="8" id="KW-1185">Reference proteome</keyword>
<evidence type="ECO:0000256" key="5">
    <source>
        <dbReference type="RuleBase" id="RU361200"/>
    </source>
</evidence>
<proteinExistence type="inferred from homology"/>
<dbReference type="EC" id="6.3.4.18" evidence="4 5"/>
<dbReference type="InterPro" id="IPR011054">
    <property type="entry name" value="Rudment_hybrid_motif"/>
</dbReference>
<comment type="catalytic activity">
    <reaction evidence="4 5">
        <text>5-amino-1-(5-phospho-beta-D-ribosyl)imidazole + hydrogencarbonate + ATP = 5-carboxyamino-1-(5-phospho-D-ribosyl)imidazole + ADP + phosphate + 2 H(+)</text>
        <dbReference type="Rhea" id="RHEA:19317"/>
        <dbReference type="ChEBI" id="CHEBI:15378"/>
        <dbReference type="ChEBI" id="CHEBI:17544"/>
        <dbReference type="ChEBI" id="CHEBI:30616"/>
        <dbReference type="ChEBI" id="CHEBI:43474"/>
        <dbReference type="ChEBI" id="CHEBI:58730"/>
        <dbReference type="ChEBI" id="CHEBI:137981"/>
        <dbReference type="ChEBI" id="CHEBI:456216"/>
        <dbReference type="EC" id="6.3.4.18"/>
    </reaction>
</comment>
<protein>
    <recommendedName>
        <fullName evidence="4 5">N5-carboxyaminoimidazole ribonucleotide synthase</fullName>
        <shortName evidence="4 5">N5-CAIR synthase</shortName>
        <ecNumber evidence="4 5">6.3.4.18</ecNumber>
    </recommendedName>
    <alternativeName>
        <fullName evidence="4 5">5-(carboxyamino)imidazole ribonucleotide synthetase</fullName>
    </alternativeName>
</protein>
<dbReference type="Pfam" id="PF17769">
    <property type="entry name" value="PurK_C"/>
    <property type="match status" value="1"/>
</dbReference>
<feature type="domain" description="ATP-grasp" evidence="6">
    <location>
        <begin position="119"/>
        <end position="305"/>
    </location>
</feature>
<reference evidence="7 8" key="1">
    <citation type="submission" date="2023-07" db="EMBL/GenBank/DDBJ databases">
        <title>Genomic Encyclopedia of Type Strains, Phase IV (KMG-IV): sequencing the most valuable type-strain genomes for metagenomic binning, comparative biology and taxonomic classification.</title>
        <authorList>
            <person name="Goeker M."/>
        </authorList>
    </citation>
    <scope>NUCLEOTIDE SEQUENCE [LARGE SCALE GENOMIC DNA]</scope>
    <source>
        <strain evidence="7 8">DSM 45903</strain>
    </source>
</reference>
<dbReference type="InterPro" id="IPR016185">
    <property type="entry name" value="PreATP-grasp_dom_sf"/>
</dbReference>
<keyword evidence="3 4" id="KW-0067">ATP-binding</keyword>
<dbReference type="Gene3D" id="3.30.470.20">
    <property type="entry name" value="ATP-grasp fold, B domain"/>
    <property type="match status" value="1"/>
</dbReference>
<evidence type="ECO:0000256" key="4">
    <source>
        <dbReference type="HAMAP-Rule" id="MF_01928"/>
    </source>
</evidence>